<dbReference type="Pfam" id="PF09458">
    <property type="entry name" value="H_lectin"/>
    <property type="match status" value="1"/>
</dbReference>
<dbReference type="InterPro" id="IPR037221">
    <property type="entry name" value="H-type_lectin_dom_sf"/>
</dbReference>
<keyword evidence="2" id="KW-1133">Transmembrane helix</keyword>
<evidence type="ECO:0000313" key="4">
    <source>
        <dbReference type="EMBL" id="CDO59402.1"/>
    </source>
</evidence>
<gene>
    <name evidence="4" type="ORF">BN1012_Phect1188</name>
</gene>
<evidence type="ECO:0000256" key="1">
    <source>
        <dbReference type="SAM" id="Coils"/>
    </source>
</evidence>
<dbReference type="EMBL" id="HG966617">
    <property type="protein sequence ID" value="CDO59402.1"/>
    <property type="molecule type" value="Genomic_DNA"/>
</dbReference>
<sequence length="264" mass="28886">MAEFSDEQRAALRGLIDAEVRGRTNRNGGGTFGVLSFLLLVVLAGGLGFFFWVNQGTWDWRNLYADGGGGGDNREVLSEFLLRQAESITDEVRFAQREVSSLRGQQEQLRDEAEEIAAAYRKLAQKAAKAERMISVAEDLDRKLDQVAGAVASSGAVQSVLADKLMASRLQAGTFECGHAYRPTEDGWEEVMTRTVSFESGFTSPPKVFLAPNLLEAYYREPNVILAFEAGSITENKFDLTIRAAGASTISDCRVDWIAVGSVE</sequence>
<feature type="domain" description="H-type lectin" evidence="3">
    <location>
        <begin position="193"/>
        <end position="260"/>
    </location>
</feature>
<feature type="coiled-coil region" evidence="1">
    <location>
        <begin position="78"/>
        <end position="140"/>
    </location>
</feature>
<dbReference type="SUPFAM" id="SSF141086">
    <property type="entry name" value="Agglutinin HPA-like"/>
    <property type="match status" value="1"/>
</dbReference>
<dbReference type="HOGENOM" id="CLU_1052469_0_0_5"/>
<evidence type="ECO:0000256" key="2">
    <source>
        <dbReference type="SAM" id="Phobius"/>
    </source>
</evidence>
<keyword evidence="1" id="KW-0175">Coiled coil</keyword>
<evidence type="ECO:0000259" key="3">
    <source>
        <dbReference type="Pfam" id="PF09458"/>
    </source>
</evidence>
<dbReference type="RefSeq" id="WP_043950067.1">
    <property type="nucleotide sequence ID" value="NZ_HG966617.1"/>
</dbReference>
<dbReference type="GO" id="GO:0030246">
    <property type="term" value="F:carbohydrate binding"/>
    <property type="evidence" value="ECO:0007669"/>
    <property type="project" value="InterPro"/>
</dbReference>
<dbReference type="AlphaFoldDB" id="X5MCP5"/>
<feature type="transmembrane region" description="Helical" evidence="2">
    <location>
        <begin position="32"/>
        <end position="53"/>
    </location>
</feature>
<name>X5MCP5_9HYPH</name>
<reference evidence="4 5" key="1">
    <citation type="journal article" date="2014" name="Front. Genet.">
        <title>Genome and metabolic network of "Candidatus Phaeomarinobacter ectocarpi" Ec32, a new candidate genus of Alphaproteobacteria frequently associated with brown algae.</title>
        <authorList>
            <person name="Dittami S.M."/>
            <person name="Barbeyron T."/>
            <person name="Boyen C."/>
            <person name="Cambefort J."/>
            <person name="Collet G."/>
            <person name="Delage L."/>
            <person name="Gobet A."/>
            <person name="Groisillier A."/>
            <person name="Leblanc C."/>
            <person name="Michel G."/>
            <person name="Scornet D."/>
            <person name="Siegel A."/>
            <person name="Tapia J.E."/>
            <person name="Tonon T."/>
        </authorList>
    </citation>
    <scope>NUCLEOTIDE SEQUENCE [LARGE SCALE GENOMIC DNA]</scope>
    <source>
        <strain evidence="4 5">Ec32</strain>
    </source>
</reference>
<dbReference type="OrthoDB" id="447835at2"/>
<proteinExistence type="predicted"/>
<dbReference type="GO" id="GO:0007155">
    <property type="term" value="P:cell adhesion"/>
    <property type="evidence" value="ECO:0007669"/>
    <property type="project" value="InterPro"/>
</dbReference>
<organism evidence="4 5">
    <name type="scientific">Candidatus Phaeomarinibacter ectocarpi</name>
    <dbReference type="NCBI Taxonomy" id="1458461"/>
    <lineage>
        <taxon>Bacteria</taxon>
        <taxon>Pseudomonadati</taxon>
        <taxon>Pseudomonadota</taxon>
        <taxon>Alphaproteobacteria</taxon>
        <taxon>Hyphomicrobiales</taxon>
        <taxon>Parvibaculaceae</taxon>
        <taxon>Candidatus Phaeomarinibacter</taxon>
    </lineage>
</organism>
<keyword evidence="2" id="KW-0472">Membrane</keyword>
<accession>X5MCP5</accession>
<evidence type="ECO:0000313" key="5">
    <source>
        <dbReference type="Proteomes" id="UP000032160"/>
    </source>
</evidence>
<dbReference type="Gene3D" id="2.60.40.2080">
    <property type="match status" value="1"/>
</dbReference>
<protein>
    <recommendedName>
        <fullName evidence="3">H-type lectin domain-containing protein</fullName>
    </recommendedName>
</protein>
<dbReference type="Proteomes" id="UP000032160">
    <property type="component" value="Chromosome I"/>
</dbReference>
<keyword evidence="2" id="KW-0812">Transmembrane</keyword>
<keyword evidence="5" id="KW-1185">Reference proteome</keyword>
<dbReference type="KEGG" id="pect:BN1012_Phect1188"/>
<dbReference type="InterPro" id="IPR019019">
    <property type="entry name" value="H-type_lectin_domain"/>
</dbReference>